<feature type="transmembrane region" description="Helical" evidence="22">
    <location>
        <begin position="168"/>
        <end position="185"/>
    </location>
</feature>
<keyword evidence="13" id="KW-0961">Cell wall biogenesis/degradation</keyword>
<dbReference type="InterPro" id="IPR013437">
    <property type="entry name" value="FtsW"/>
</dbReference>
<evidence type="ECO:0000256" key="6">
    <source>
        <dbReference type="ARBA" id="ARBA00022679"/>
    </source>
</evidence>
<dbReference type="InterPro" id="IPR001182">
    <property type="entry name" value="FtsW/RodA"/>
</dbReference>
<dbReference type="PATRIC" id="fig|1294142.3.peg.1411"/>
<evidence type="ECO:0000256" key="15">
    <source>
        <dbReference type="ARBA" id="ARBA00033270"/>
    </source>
</evidence>
<dbReference type="NCBIfam" id="TIGR02615">
    <property type="entry name" value="spoVE"/>
    <property type="match status" value="1"/>
</dbReference>
<evidence type="ECO:0000256" key="8">
    <source>
        <dbReference type="ARBA" id="ARBA00022960"/>
    </source>
</evidence>
<evidence type="ECO:0000256" key="7">
    <source>
        <dbReference type="ARBA" id="ARBA00022692"/>
    </source>
</evidence>
<evidence type="ECO:0000256" key="11">
    <source>
        <dbReference type="ARBA" id="ARBA00023136"/>
    </source>
</evidence>
<evidence type="ECO:0000256" key="13">
    <source>
        <dbReference type="ARBA" id="ARBA00023316"/>
    </source>
</evidence>
<evidence type="ECO:0000256" key="14">
    <source>
        <dbReference type="ARBA" id="ARBA00032370"/>
    </source>
</evidence>
<keyword evidence="12" id="KW-0131">Cell cycle</keyword>
<evidence type="ECO:0000313" key="23">
    <source>
        <dbReference type="EMBL" id="ERK31309.1"/>
    </source>
</evidence>
<dbReference type="GO" id="GO:0009252">
    <property type="term" value="P:peptidoglycan biosynthetic process"/>
    <property type="evidence" value="ECO:0007669"/>
    <property type="project" value="UniProtKB-KW"/>
</dbReference>
<feature type="transmembrane region" description="Helical" evidence="22">
    <location>
        <begin position="144"/>
        <end position="162"/>
    </location>
</feature>
<dbReference type="GO" id="GO:0032153">
    <property type="term" value="C:cell division site"/>
    <property type="evidence" value="ECO:0007669"/>
    <property type="project" value="TreeGrafter"/>
</dbReference>
<dbReference type="AlphaFoldDB" id="U2Q5A3"/>
<accession>U2Q5A3</accession>
<dbReference type="Proteomes" id="UP000016721">
    <property type="component" value="Unassembled WGS sequence"/>
</dbReference>
<dbReference type="GO" id="GO:0008360">
    <property type="term" value="P:regulation of cell shape"/>
    <property type="evidence" value="ECO:0007669"/>
    <property type="project" value="UniProtKB-KW"/>
</dbReference>
<dbReference type="eggNOG" id="COG0772">
    <property type="taxonomic scope" value="Bacteria"/>
</dbReference>
<dbReference type="NCBIfam" id="TIGR02614">
    <property type="entry name" value="ftsW"/>
    <property type="match status" value="1"/>
</dbReference>
<evidence type="ECO:0000256" key="10">
    <source>
        <dbReference type="ARBA" id="ARBA00022989"/>
    </source>
</evidence>
<evidence type="ECO:0000256" key="21">
    <source>
        <dbReference type="ARBA" id="ARBA00049966"/>
    </source>
</evidence>
<comment type="pathway">
    <text evidence="2">Cell wall biogenesis; peptidoglycan biosynthesis.</text>
</comment>
<keyword evidence="10 22" id="KW-1133">Transmembrane helix</keyword>
<keyword evidence="5" id="KW-0328">Glycosyltransferase</keyword>
<dbReference type="EMBL" id="APJA01000012">
    <property type="protein sequence ID" value="ERK31309.1"/>
    <property type="molecule type" value="Genomic_DNA"/>
</dbReference>
<feature type="transmembrane region" description="Helical" evidence="22">
    <location>
        <begin position="111"/>
        <end position="132"/>
    </location>
</feature>
<evidence type="ECO:0000256" key="1">
    <source>
        <dbReference type="ARBA" id="ARBA00004651"/>
    </source>
</evidence>
<dbReference type="PANTHER" id="PTHR30474">
    <property type="entry name" value="CELL CYCLE PROTEIN"/>
    <property type="match status" value="1"/>
</dbReference>
<dbReference type="Pfam" id="PF01098">
    <property type="entry name" value="FTSW_RODA_SPOVE"/>
    <property type="match status" value="1"/>
</dbReference>
<dbReference type="STRING" id="1294142.CINTURNW_1401"/>
<keyword evidence="3" id="KW-1003">Cell membrane</keyword>
<evidence type="ECO:0000256" key="17">
    <source>
        <dbReference type="ARBA" id="ARBA00041185"/>
    </source>
</evidence>
<keyword evidence="9" id="KW-0573">Peptidoglycan synthesis</keyword>
<dbReference type="GO" id="GO:0015648">
    <property type="term" value="F:lipid-linked peptidoglycan transporter activity"/>
    <property type="evidence" value="ECO:0007669"/>
    <property type="project" value="TreeGrafter"/>
</dbReference>
<keyword evidence="8" id="KW-0133">Cell shape</keyword>
<dbReference type="RefSeq" id="WP_021801420.1">
    <property type="nucleotide sequence ID" value="NZ_KI273145.1"/>
</dbReference>
<keyword evidence="6" id="KW-0808">Transferase</keyword>
<comment type="subcellular location">
    <subcellularLocation>
        <location evidence="1">Cell membrane</location>
        <topology evidence="1">Multi-pass membrane protein</topology>
    </subcellularLocation>
</comment>
<evidence type="ECO:0000256" key="12">
    <source>
        <dbReference type="ARBA" id="ARBA00023306"/>
    </source>
</evidence>
<evidence type="ECO:0000256" key="4">
    <source>
        <dbReference type="ARBA" id="ARBA00022618"/>
    </source>
</evidence>
<evidence type="ECO:0000313" key="24">
    <source>
        <dbReference type="Proteomes" id="UP000016721"/>
    </source>
</evidence>
<feature type="transmembrane region" description="Helical" evidence="22">
    <location>
        <begin position="268"/>
        <end position="294"/>
    </location>
</feature>
<name>U2Q5A3_9CLOT</name>
<feature type="transmembrane region" description="Helical" evidence="22">
    <location>
        <begin position="306"/>
        <end position="331"/>
    </location>
</feature>
<keyword evidence="24" id="KW-1185">Reference proteome</keyword>
<protein>
    <recommendedName>
        <fullName evidence="17">Probable peptidoglycan glycosyltransferase FtsW</fullName>
        <ecNumber evidence="19">2.4.99.28</ecNumber>
    </recommendedName>
    <alternativeName>
        <fullName evidence="18">Cell division protein FtsW</fullName>
    </alternativeName>
    <alternativeName>
        <fullName evidence="15">Cell wall polymerase</fullName>
    </alternativeName>
    <alternativeName>
        <fullName evidence="14">Peptidoglycan polymerase</fullName>
    </alternativeName>
</protein>
<evidence type="ECO:0000256" key="9">
    <source>
        <dbReference type="ARBA" id="ARBA00022984"/>
    </source>
</evidence>
<dbReference type="GO" id="GO:0051301">
    <property type="term" value="P:cell division"/>
    <property type="evidence" value="ECO:0007669"/>
    <property type="project" value="UniProtKB-KW"/>
</dbReference>
<dbReference type="HOGENOM" id="CLU_029243_0_1_9"/>
<evidence type="ECO:0000256" key="3">
    <source>
        <dbReference type="ARBA" id="ARBA00022475"/>
    </source>
</evidence>
<comment type="caution">
    <text evidence="23">The sequence shown here is derived from an EMBL/GenBank/DDBJ whole genome shotgun (WGS) entry which is preliminary data.</text>
</comment>
<dbReference type="GO" id="GO:0005886">
    <property type="term" value="C:plasma membrane"/>
    <property type="evidence" value="ECO:0007669"/>
    <property type="project" value="UniProtKB-SubCell"/>
</dbReference>
<evidence type="ECO:0000256" key="20">
    <source>
        <dbReference type="ARBA" id="ARBA00049902"/>
    </source>
</evidence>
<evidence type="ECO:0000256" key="19">
    <source>
        <dbReference type="ARBA" id="ARBA00044770"/>
    </source>
</evidence>
<feature type="transmembrane region" description="Helical" evidence="22">
    <location>
        <begin position="56"/>
        <end position="74"/>
    </location>
</feature>
<feature type="transmembrane region" description="Helical" evidence="22">
    <location>
        <begin position="16"/>
        <end position="36"/>
    </location>
</feature>
<feature type="transmembrane region" description="Helical" evidence="22">
    <location>
        <begin position="343"/>
        <end position="364"/>
    </location>
</feature>
<evidence type="ECO:0000256" key="22">
    <source>
        <dbReference type="SAM" id="Phobius"/>
    </source>
</evidence>
<organism evidence="23 24">
    <name type="scientific">Clostridium intestinale URNW</name>
    <dbReference type="NCBI Taxonomy" id="1294142"/>
    <lineage>
        <taxon>Bacteria</taxon>
        <taxon>Bacillati</taxon>
        <taxon>Bacillota</taxon>
        <taxon>Clostridia</taxon>
        <taxon>Eubacteriales</taxon>
        <taxon>Clostridiaceae</taxon>
        <taxon>Clostridium</taxon>
    </lineage>
</organism>
<comment type="similarity">
    <text evidence="16">Belongs to the SEDS family. FtsW subfamily.</text>
</comment>
<keyword evidence="4" id="KW-0132">Cell division</keyword>
<keyword evidence="11 22" id="KW-0472">Membrane</keyword>
<sequence>MKKFNSKLKMGQIDYPLFYVVFFILAIGVVMVYSASTYYGMYVIPAHDSMYFLKRQILFAALGIIALLFMMAFDYHKLKKLTLLILIATVILLIAVFFFEAKKGAQRWITIGPFSLQPSEIAKYAVVLFLALSLEQKGEKVKGLMYGMMPYLGFSGFFAGMVLLQKNLSIASVIMIVTLIVLFVSGARLKDFAVILPVLFAGAVFFIFSEEYRKARLLNFINPWNDPAGNGYQLIQSFLALGSGGITGLGLGQSRQKTLYMPEPHNDFIFSIIGEELGLIGCLFIIALFGILIWRGITIAIKAKDTYGTLLAVGITSVIAVQAIINIAVVTGSMPVTGVPLPFISYGGSSLVINMTAMGILLNISRQTEKSEVF</sequence>
<evidence type="ECO:0000256" key="2">
    <source>
        <dbReference type="ARBA" id="ARBA00004752"/>
    </source>
</evidence>
<proteinExistence type="inferred from homology"/>
<reference evidence="23 24" key="1">
    <citation type="journal article" date="2013" name="Genome Announc.">
        <title>Draft Genome Sequence of the Hydrogen- and Ethanol-Producing Bacterium Clostridium intestinale Strain URNW.</title>
        <authorList>
            <person name="Lal S."/>
            <person name="Ramachandran U."/>
            <person name="Zhang X."/>
            <person name="Sparling R."/>
            <person name="Levin D.B."/>
        </authorList>
    </citation>
    <scope>NUCLEOTIDE SEQUENCE [LARGE SCALE GENOMIC DNA]</scope>
    <source>
        <strain evidence="23 24">URNW</strain>
    </source>
</reference>
<comment type="function">
    <text evidence="21">Peptidoglycan polymerase that is essential for cell division.</text>
</comment>
<feature type="transmembrane region" description="Helical" evidence="22">
    <location>
        <begin position="81"/>
        <end position="99"/>
    </location>
</feature>
<feature type="transmembrane region" description="Helical" evidence="22">
    <location>
        <begin position="192"/>
        <end position="209"/>
    </location>
</feature>
<comment type="catalytic activity">
    <reaction evidence="20">
        <text>[GlcNAc-(1-&gt;4)-Mur2Ac(oyl-L-Ala-gamma-D-Glu-L-Lys-D-Ala-D-Ala)](n)-di-trans,octa-cis-undecaprenyl diphosphate + beta-D-GlcNAc-(1-&gt;4)-Mur2Ac(oyl-L-Ala-gamma-D-Glu-L-Lys-D-Ala-D-Ala)-di-trans,octa-cis-undecaprenyl diphosphate = [GlcNAc-(1-&gt;4)-Mur2Ac(oyl-L-Ala-gamma-D-Glu-L-Lys-D-Ala-D-Ala)](n+1)-di-trans,octa-cis-undecaprenyl diphosphate + di-trans,octa-cis-undecaprenyl diphosphate + H(+)</text>
        <dbReference type="Rhea" id="RHEA:23708"/>
        <dbReference type="Rhea" id="RHEA-COMP:9602"/>
        <dbReference type="Rhea" id="RHEA-COMP:9603"/>
        <dbReference type="ChEBI" id="CHEBI:15378"/>
        <dbReference type="ChEBI" id="CHEBI:58405"/>
        <dbReference type="ChEBI" id="CHEBI:60033"/>
        <dbReference type="ChEBI" id="CHEBI:78435"/>
        <dbReference type="EC" id="2.4.99.28"/>
    </reaction>
</comment>
<dbReference type="PANTHER" id="PTHR30474:SF2">
    <property type="entry name" value="PEPTIDOGLYCAN GLYCOSYLTRANSFERASE FTSW-RELATED"/>
    <property type="match status" value="1"/>
</dbReference>
<dbReference type="EC" id="2.4.99.28" evidence="19"/>
<evidence type="ECO:0000256" key="5">
    <source>
        <dbReference type="ARBA" id="ARBA00022676"/>
    </source>
</evidence>
<dbReference type="GO" id="GO:0071555">
    <property type="term" value="P:cell wall organization"/>
    <property type="evidence" value="ECO:0007669"/>
    <property type="project" value="UniProtKB-KW"/>
</dbReference>
<keyword evidence="7 22" id="KW-0812">Transmembrane</keyword>
<evidence type="ECO:0000256" key="16">
    <source>
        <dbReference type="ARBA" id="ARBA00038053"/>
    </source>
</evidence>
<gene>
    <name evidence="23" type="ORF">CINTURNW_1401</name>
</gene>
<dbReference type="GO" id="GO:0008955">
    <property type="term" value="F:peptidoglycan glycosyltransferase activity"/>
    <property type="evidence" value="ECO:0007669"/>
    <property type="project" value="UniProtKB-EC"/>
</dbReference>
<dbReference type="OrthoDB" id="9812661at2"/>
<evidence type="ECO:0000256" key="18">
    <source>
        <dbReference type="ARBA" id="ARBA00041418"/>
    </source>
</evidence>
<dbReference type="InterPro" id="IPR013438">
    <property type="entry name" value="SpoVE"/>
</dbReference>